<dbReference type="InterPro" id="IPR005901">
    <property type="entry name" value="GLPGLI"/>
</dbReference>
<accession>A0ABS8MUT3</accession>
<keyword evidence="3" id="KW-1185">Reference proteome</keyword>
<dbReference type="Proteomes" id="UP001430919">
    <property type="component" value="Unassembled WGS sequence"/>
</dbReference>
<proteinExistence type="predicted"/>
<dbReference type="RefSeq" id="WP_229988680.1">
    <property type="nucleotide sequence ID" value="NZ_JAJJMO010000001.1"/>
</dbReference>
<gene>
    <name evidence="2" type="ORF">LNQ49_10195</name>
</gene>
<keyword evidence="1" id="KW-0732">Signal</keyword>
<dbReference type="EMBL" id="JAJJMO010000001">
    <property type="protein sequence ID" value="MCC9071951.1"/>
    <property type="molecule type" value="Genomic_DNA"/>
</dbReference>
<feature type="signal peptide" evidence="1">
    <location>
        <begin position="1"/>
        <end position="18"/>
    </location>
</feature>
<sequence length="226" mass="25748">MKASIILLIFLFSSQIHSQSLKGIYTRQQLNGRGDNTTLPDKAKKIETFSYVYSQKKSIQKLISNQKTSTDTTYIEKNGDKIPTVSTVRFSSAVVNYKDFDLKTYKVLITSNGVDSNVKINLPVHNWKLSNETKVINGFTCKKATTKNTEFNANQNITAWYTEEIPVNDGPMFYNGLPGFIIQLELDDKSILIFQKLAFSEENTTIELPNNTAKEMSFEEYLAQRR</sequence>
<dbReference type="NCBIfam" id="TIGR01200">
    <property type="entry name" value="GLPGLI"/>
    <property type="match status" value="1"/>
</dbReference>
<evidence type="ECO:0000313" key="2">
    <source>
        <dbReference type="EMBL" id="MCC9071951.1"/>
    </source>
</evidence>
<organism evidence="2 3">
    <name type="scientific">Flavobacterium pisciphilum</name>
    <dbReference type="NCBI Taxonomy" id="2893755"/>
    <lineage>
        <taxon>Bacteria</taxon>
        <taxon>Pseudomonadati</taxon>
        <taxon>Bacteroidota</taxon>
        <taxon>Flavobacteriia</taxon>
        <taxon>Flavobacteriales</taxon>
        <taxon>Flavobacteriaceae</taxon>
        <taxon>Flavobacterium</taxon>
    </lineage>
</organism>
<evidence type="ECO:0000313" key="3">
    <source>
        <dbReference type="Proteomes" id="UP001430919"/>
    </source>
</evidence>
<comment type="caution">
    <text evidence="2">The sequence shown here is derived from an EMBL/GenBank/DDBJ whole genome shotgun (WGS) entry which is preliminary data.</text>
</comment>
<evidence type="ECO:0000256" key="1">
    <source>
        <dbReference type="SAM" id="SignalP"/>
    </source>
</evidence>
<protein>
    <submittedName>
        <fullName evidence="2">GLPGLI family protein</fullName>
    </submittedName>
</protein>
<name>A0ABS8MUT3_9FLAO</name>
<dbReference type="Pfam" id="PF09697">
    <property type="entry name" value="Porph_ging"/>
    <property type="match status" value="1"/>
</dbReference>
<reference evidence="2" key="1">
    <citation type="submission" date="2021-11" db="EMBL/GenBank/DDBJ databases">
        <title>Description of novel Flavobacterium species.</title>
        <authorList>
            <person name="Saticioglu I.B."/>
            <person name="Ay H."/>
            <person name="Altun S."/>
            <person name="Duman M."/>
        </authorList>
    </citation>
    <scope>NUCLEOTIDE SEQUENCE</scope>
    <source>
        <strain evidence="2">F-65</strain>
    </source>
</reference>
<feature type="chain" id="PRO_5046112307" evidence="1">
    <location>
        <begin position="19"/>
        <end position="226"/>
    </location>
</feature>